<protein>
    <submittedName>
        <fullName evidence="1">Uncharacterized protein</fullName>
    </submittedName>
</protein>
<reference evidence="1" key="2">
    <citation type="submission" date="2025-09" db="UniProtKB">
        <authorList>
            <consortium name="Ensembl"/>
        </authorList>
    </citation>
    <scope>IDENTIFICATION</scope>
</reference>
<dbReference type="Proteomes" id="UP000694562">
    <property type="component" value="Unplaced"/>
</dbReference>
<dbReference type="AlphaFoldDB" id="A0A8C4UA98"/>
<sequence>MLGWGLCKARRRATEINGQINIEAPQGLTSTYSGCYPSMASSLNIWKASCSEMASRRVKERWLPSRHETPSCSRAPAPATTGCLYLTTNILVQTSHGSHLVLAKFAVRAGDDQER</sequence>
<accession>A0A8C4UA98</accession>
<evidence type="ECO:0000313" key="2">
    <source>
        <dbReference type="Proteomes" id="UP000694562"/>
    </source>
</evidence>
<proteinExistence type="predicted"/>
<keyword evidence="2" id="KW-1185">Reference proteome</keyword>
<evidence type="ECO:0000313" key="1">
    <source>
        <dbReference type="Ensembl" id="ENSFTIP00000009475.1"/>
    </source>
</evidence>
<reference evidence="1" key="1">
    <citation type="submission" date="2025-08" db="UniProtKB">
        <authorList>
            <consortium name="Ensembl"/>
        </authorList>
    </citation>
    <scope>IDENTIFICATION</scope>
</reference>
<name>A0A8C4UA98_FALTI</name>
<dbReference type="Ensembl" id="ENSFTIT00000009901.1">
    <property type="protein sequence ID" value="ENSFTIP00000009475.1"/>
    <property type="gene ID" value="ENSFTIG00000006411.1"/>
</dbReference>
<organism evidence="1 2">
    <name type="scientific">Falco tinnunculus</name>
    <name type="common">Common kestrel</name>
    <dbReference type="NCBI Taxonomy" id="100819"/>
    <lineage>
        <taxon>Eukaryota</taxon>
        <taxon>Metazoa</taxon>
        <taxon>Chordata</taxon>
        <taxon>Craniata</taxon>
        <taxon>Vertebrata</taxon>
        <taxon>Euteleostomi</taxon>
        <taxon>Archelosauria</taxon>
        <taxon>Archosauria</taxon>
        <taxon>Dinosauria</taxon>
        <taxon>Saurischia</taxon>
        <taxon>Theropoda</taxon>
        <taxon>Coelurosauria</taxon>
        <taxon>Aves</taxon>
        <taxon>Neognathae</taxon>
        <taxon>Neoaves</taxon>
        <taxon>Telluraves</taxon>
        <taxon>Australaves</taxon>
        <taxon>Falconiformes</taxon>
        <taxon>Falconidae</taxon>
        <taxon>Falco</taxon>
    </lineage>
</organism>